<reference evidence="3" key="1">
    <citation type="submission" date="2014-10" db="EMBL/GenBank/DDBJ databases">
        <title>Massilia sp. genome.</title>
        <authorList>
            <person name="Xu B."/>
            <person name="Dai L."/>
            <person name="Huang Z."/>
        </authorList>
    </citation>
    <scope>NUCLEOTIDE SEQUENCE [LARGE SCALE GENOMIC DNA]</scope>
    <source>
        <strain evidence="3">CFS-1</strain>
    </source>
</reference>
<organism evidence="3 4">
    <name type="scientific">Massilia aurea</name>
    <dbReference type="NCBI Taxonomy" id="373040"/>
    <lineage>
        <taxon>Bacteria</taxon>
        <taxon>Pseudomonadati</taxon>
        <taxon>Pseudomonadota</taxon>
        <taxon>Betaproteobacteria</taxon>
        <taxon>Burkholderiales</taxon>
        <taxon>Oxalobacteraceae</taxon>
        <taxon>Telluria group</taxon>
        <taxon>Massilia</taxon>
    </lineage>
</organism>
<evidence type="ECO:0000259" key="2">
    <source>
        <dbReference type="Pfam" id="PF13439"/>
    </source>
</evidence>
<dbReference type="InterPro" id="IPR017522">
    <property type="entry name" value="Sugar_tfrase_PEP-CTERM_Stp2"/>
</dbReference>
<name>A0A422QND0_9BURK</name>
<dbReference type="Pfam" id="PF13439">
    <property type="entry name" value="Glyco_transf_4"/>
    <property type="match status" value="1"/>
</dbReference>
<feature type="domain" description="Glycosyltransferase subfamily 4-like N-terminal" evidence="2">
    <location>
        <begin position="24"/>
        <end position="184"/>
    </location>
</feature>
<evidence type="ECO:0000313" key="4">
    <source>
        <dbReference type="Proteomes" id="UP000283254"/>
    </source>
</evidence>
<dbReference type="NCBIfam" id="TIGR03088">
    <property type="entry name" value="stp2"/>
    <property type="match status" value="1"/>
</dbReference>
<dbReference type="Gene3D" id="3.40.50.2000">
    <property type="entry name" value="Glycogen Phosphorylase B"/>
    <property type="match status" value="2"/>
</dbReference>
<dbReference type="EMBL" id="JSAB01000056">
    <property type="protein sequence ID" value="RNF31519.1"/>
    <property type="molecule type" value="Genomic_DNA"/>
</dbReference>
<protein>
    <submittedName>
        <fullName evidence="3">Glycosyl transferase group 1 protein</fullName>
    </submittedName>
</protein>
<sequence length="394" mass="43206">MHSELSVLNAQRPLVVHLVYSLDVGGLETLLVDCINRLPPEKYRHAVVCLTRYSDFAQRITQPGVELFALNKPPGNGARVHVDFWKLMRRLRPAILHTYNLAAMEFCFTAALAGVPVRIHAEHGRDASDPQGLNPKHNFLRRRLAPFIDRYIPVSDDLQRWLADVVRIPAAKNHPIKNGVDTERFKPRADAVGAAPWGPDDIVIGAVARVQDVKNHRSLVAAFDLLRERLPALRARLKLTIVGDGPLLGAIREQVAGAKLQDAVWLPGARADVADLLHGFDVFALPSLAEGTPVSLLEAMACGLPSVCSNVGGIPEVVNDDVHGLLVPVEVEALANALARYVQDPALMARHGAAARARIEEKYSMDAMLRAYMALYDGLLAHKAPTRLHQSIHT</sequence>
<dbReference type="GO" id="GO:0016757">
    <property type="term" value="F:glycosyltransferase activity"/>
    <property type="evidence" value="ECO:0007669"/>
    <property type="project" value="UniProtKB-ARBA"/>
</dbReference>
<dbReference type="PANTHER" id="PTHR12526">
    <property type="entry name" value="GLYCOSYLTRANSFERASE"/>
    <property type="match status" value="1"/>
</dbReference>
<keyword evidence="4" id="KW-1185">Reference proteome</keyword>
<dbReference type="PANTHER" id="PTHR12526:SF630">
    <property type="entry name" value="GLYCOSYLTRANSFERASE"/>
    <property type="match status" value="1"/>
</dbReference>
<keyword evidence="3" id="KW-0808">Transferase</keyword>
<dbReference type="AlphaFoldDB" id="A0A422QND0"/>
<dbReference type="Pfam" id="PF00534">
    <property type="entry name" value="Glycos_transf_1"/>
    <property type="match status" value="1"/>
</dbReference>
<comment type="caution">
    <text evidence="3">The sequence shown here is derived from an EMBL/GenBank/DDBJ whole genome shotgun (WGS) entry which is preliminary data.</text>
</comment>
<dbReference type="SUPFAM" id="SSF53756">
    <property type="entry name" value="UDP-Glycosyltransferase/glycogen phosphorylase"/>
    <property type="match status" value="1"/>
</dbReference>
<accession>A0A422QND0</accession>
<proteinExistence type="predicted"/>
<feature type="domain" description="Glycosyl transferase family 1" evidence="1">
    <location>
        <begin position="199"/>
        <end position="357"/>
    </location>
</feature>
<evidence type="ECO:0000259" key="1">
    <source>
        <dbReference type="Pfam" id="PF00534"/>
    </source>
</evidence>
<dbReference type="InterPro" id="IPR028098">
    <property type="entry name" value="Glyco_trans_4-like_N"/>
</dbReference>
<dbReference type="RefSeq" id="WP_123068758.1">
    <property type="nucleotide sequence ID" value="NZ_JSAB01000056.1"/>
</dbReference>
<evidence type="ECO:0000313" key="3">
    <source>
        <dbReference type="EMBL" id="RNF31519.1"/>
    </source>
</evidence>
<dbReference type="InterPro" id="IPR001296">
    <property type="entry name" value="Glyco_trans_1"/>
</dbReference>
<gene>
    <name evidence="3" type="ORF">NM04_06665</name>
</gene>
<dbReference type="OrthoDB" id="9813211at2"/>
<dbReference type="Proteomes" id="UP000283254">
    <property type="component" value="Unassembled WGS sequence"/>
</dbReference>